<dbReference type="OrthoDB" id="548115at2759"/>
<name>A0A8S0UTI4_OLEEU</name>
<sequence length="123" mass="14252">MFIVAEAFLRDKGYNAAICKTKWEKFGGVTAGNYEFIDVVRLDSKRYFIDLDFASKFVIVRPNNFYENLLQYLPRVYVGKTEDLKHILKRRSKRHPQRFGIVTPLDARHYGGRDVGDGDGCDI</sequence>
<keyword evidence="2" id="KW-1185">Reference proteome</keyword>
<protein>
    <submittedName>
        <fullName evidence="1">Uncharacterized protein</fullName>
    </submittedName>
</protein>
<dbReference type="PANTHER" id="PTHR31579:SF84">
    <property type="entry name" value="F21O3.6 PROTEIN"/>
    <property type="match status" value="1"/>
</dbReference>
<dbReference type="Gramene" id="OE9A016035T1">
    <property type="protein sequence ID" value="OE9A016035C1"/>
    <property type="gene ID" value="OE9A016035"/>
</dbReference>
<dbReference type="PANTHER" id="PTHR31579">
    <property type="entry name" value="OS03G0796600 PROTEIN"/>
    <property type="match status" value="1"/>
</dbReference>
<evidence type="ECO:0000313" key="2">
    <source>
        <dbReference type="Proteomes" id="UP000594638"/>
    </source>
</evidence>
<dbReference type="Pfam" id="PF04720">
    <property type="entry name" value="PDDEXK_6"/>
    <property type="match status" value="1"/>
</dbReference>
<reference evidence="1 2" key="1">
    <citation type="submission" date="2019-12" db="EMBL/GenBank/DDBJ databases">
        <authorList>
            <person name="Alioto T."/>
            <person name="Alioto T."/>
            <person name="Gomez Garrido J."/>
        </authorList>
    </citation>
    <scope>NUCLEOTIDE SEQUENCE [LARGE SCALE GENOMIC DNA]</scope>
</reference>
<dbReference type="NCBIfam" id="TIGR01615">
    <property type="entry name" value="A_thal_3542"/>
    <property type="match status" value="1"/>
</dbReference>
<dbReference type="AlphaFoldDB" id="A0A8S0UTI4"/>
<dbReference type="InterPro" id="IPR006502">
    <property type="entry name" value="PDDEXK-like"/>
</dbReference>
<gene>
    <name evidence="1" type="ORF">OLEA9_A016035</name>
</gene>
<accession>A0A8S0UTI4</accession>
<comment type="caution">
    <text evidence="1">The sequence shown here is derived from an EMBL/GenBank/DDBJ whole genome shotgun (WGS) entry which is preliminary data.</text>
</comment>
<dbReference type="Proteomes" id="UP000594638">
    <property type="component" value="Unassembled WGS sequence"/>
</dbReference>
<evidence type="ECO:0000313" key="1">
    <source>
        <dbReference type="EMBL" id="CAA3019986.1"/>
    </source>
</evidence>
<proteinExistence type="predicted"/>
<dbReference type="EMBL" id="CACTIH010009032">
    <property type="protein sequence ID" value="CAA3019986.1"/>
    <property type="molecule type" value="Genomic_DNA"/>
</dbReference>
<organism evidence="1 2">
    <name type="scientific">Olea europaea subsp. europaea</name>
    <dbReference type="NCBI Taxonomy" id="158383"/>
    <lineage>
        <taxon>Eukaryota</taxon>
        <taxon>Viridiplantae</taxon>
        <taxon>Streptophyta</taxon>
        <taxon>Embryophyta</taxon>
        <taxon>Tracheophyta</taxon>
        <taxon>Spermatophyta</taxon>
        <taxon>Magnoliopsida</taxon>
        <taxon>eudicotyledons</taxon>
        <taxon>Gunneridae</taxon>
        <taxon>Pentapetalae</taxon>
        <taxon>asterids</taxon>
        <taxon>lamiids</taxon>
        <taxon>Lamiales</taxon>
        <taxon>Oleaceae</taxon>
        <taxon>Oleeae</taxon>
        <taxon>Olea</taxon>
    </lineage>
</organism>